<sequence length="169" mass="18522">MDSRIAFIAGAPLLVSSRFSSVSSFAAPRHASSSSALVVAKKNTFLAGDVPMVLKAIRQFAFTRNFEIRADDAFEALKEASSASEAKQNKFGMVQFAEQFNGRAAMLGFVLGLVTEYLTGEGIFEQVGLVDTKSQLLFLLALTTTSALFTLLGYVLYQKQQEEKRLNKY</sequence>
<reference evidence="2" key="2">
    <citation type="journal article" date="2003" name="Plant Physiol.">
        <title>Light stress-induced one-helix protein of the chlorophyll a/b-binding family associated with photosystem I.</title>
        <authorList>
            <person name="Andersson U."/>
            <person name="Heddad M."/>
            <person name="Adamska I."/>
        </authorList>
    </citation>
    <scope>NUCLEOTIDE SEQUENCE</scope>
</reference>
<gene>
    <name evidence="2" type="primary">SEPx5</name>
</gene>
<dbReference type="Gene3D" id="1.10.3460.10">
    <property type="entry name" value="Chlorophyll a/b binding protein domain"/>
    <property type="match status" value="1"/>
</dbReference>
<dbReference type="GO" id="GO:0009507">
    <property type="term" value="C:chloroplast"/>
    <property type="evidence" value="ECO:0007669"/>
    <property type="project" value="UniProtKB-SubCell"/>
</dbReference>
<keyword evidence="1" id="KW-0472">Membrane</keyword>
<protein>
    <submittedName>
        <fullName evidence="2">Stress-enhanced protein 5</fullName>
    </submittedName>
</protein>
<organism evidence="2">
    <name type="scientific">Glaucocystis nostochinearum</name>
    <dbReference type="NCBI Taxonomy" id="38271"/>
    <lineage>
        <taxon>Eukaryota</taxon>
        <taxon>Glaucocystophyceae</taxon>
        <taxon>Glaucocystales</taxon>
        <taxon>Glaucocystaceae</taxon>
        <taxon>Glaucocystis</taxon>
    </lineage>
</organism>
<reference evidence="2" key="1">
    <citation type="journal article" date="2000" name="Proc. Natl. Acad. Sci. U.S.A.">
        <title>Light stress-regulated two-helix proteins in Arabidopsis thaliana related to the chlorophyll a/b-binding gene family.</title>
        <authorList>
            <person name="Heddad M."/>
            <person name="Adamska I."/>
        </authorList>
    </citation>
    <scope>NUCLEOTIDE SEQUENCE</scope>
</reference>
<feature type="transmembrane region" description="Helical" evidence="1">
    <location>
        <begin position="136"/>
        <end position="157"/>
    </location>
</feature>
<name>D9PTQ8_9EUKA</name>
<keyword evidence="1" id="KW-1133">Transmembrane helix</keyword>
<proteinExistence type="evidence at transcript level"/>
<evidence type="ECO:0000256" key="1">
    <source>
        <dbReference type="SAM" id="Phobius"/>
    </source>
</evidence>
<accession>D9PTQ8</accession>
<reference evidence="2" key="3">
    <citation type="journal article" date="2010" name="BMC Evol. Biol.">
        <title>Taxonomic distribution and origins of the extended LHC (light-harvesting complex) antenna protein superfamily.</title>
        <authorList>
            <person name="Engelken J."/>
            <person name="Brinkmann H."/>
            <person name="Adamska I."/>
        </authorList>
    </citation>
    <scope>NUCLEOTIDE SEQUENCE</scope>
</reference>
<evidence type="ECO:0000313" key="2">
    <source>
        <dbReference type="EMBL" id="DAA33888.1"/>
    </source>
</evidence>
<dbReference type="EMBL" id="BK006753">
    <property type="protein sequence ID" value="DAA33888.1"/>
    <property type="molecule type" value="mRNA"/>
</dbReference>
<dbReference type="SUPFAM" id="SSF103511">
    <property type="entry name" value="Chlorophyll a-b binding protein"/>
    <property type="match status" value="1"/>
</dbReference>
<keyword evidence="1" id="KW-0812">Transmembrane</keyword>
<dbReference type="AlphaFoldDB" id="D9PTQ8"/>